<evidence type="ECO:0000313" key="3">
    <source>
        <dbReference type="Proteomes" id="UP000015101"/>
    </source>
</evidence>
<reference evidence="2" key="3">
    <citation type="submission" date="2015-06" db="UniProtKB">
        <authorList>
            <consortium name="EnsemblMetazoa"/>
        </authorList>
    </citation>
    <scope>IDENTIFICATION</scope>
</reference>
<dbReference type="EMBL" id="AMQM01002119">
    <property type="status" value="NOT_ANNOTATED_CDS"/>
    <property type="molecule type" value="Genomic_DNA"/>
</dbReference>
<evidence type="ECO:0000313" key="2">
    <source>
        <dbReference type="EnsemblMetazoa" id="HelroP165632"/>
    </source>
</evidence>
<name>T1EX37_HELRO</name>
<proteinExistence type="predicted"/>
<dbReference type="RefSeq" id="XP_009030413.1">
    <property type="nucleotide sequence ID" value="XM_009032165.1"/>
</dbReference>
<keyword evidence="3" id="KW-1185">Reference proteome</keyword>
<reference evidence="1 3" key="2">
    <citation type="journal article" date="2013" name="Nature">
        <title>Insights into bilaterian evolution from three spiralian genomes.</title>
        <authorList>
            <person name="Simakov O."/>
            <person name="Marletaz F."/>
            <person name="Cho S.J."/>
            <person name="Edsinger-Gonzales E."/>
            <person name="Havlak P."/>
            <person name="Hellsten U."/>
            <person name="Kuo D.H."/>
            <person name="Larsson T."/>
            <person name="Lv J."/>
            <person name="Arendt D."/>
            <person name="Savage R."/>
            <person name="Osoegawa K."/>
            <person name="de Jong P."/>
            <person name="Grimwood J."/>
            <person name="Chapman J.A."/>
            <person name="Shapiro H."/>
            <person name="Aerts A."/>
            <person name="Otillar R.P."/>
            <person name="Terry A.Y."/>
            <person name="Boore J.L."/>
            <person name="Grigoriev I.V."/>
            <person name="Lindberg D.R."/>
            <person name="Seaver E.C."/>
            <person name="Weisblat D.A."/>
            <person name="Putnam N.H."/>
            <person name="Rokhsar D.S."/>
        </authorList>
    </citation>
    <scope>NUCLEOTIDE SEQUENCE</scope>
</reference>
<dbReference type="GeneID" id="20201137"/>
<evidence type="ECO:0000313" key="1">
    <source>
        <dbReference type="EMBL" id="ESN91579.1"/>
    </source>
</evidence>
<dbReference type="EnsemblMetazoa" id="HelroT165632">
    <property type="protein sequence ID" value="HelroP165632"/>
    <property type="gene ID" value="HelroG165632"/>
</dbReference>
<dbReference type="Proteomes" id="UP000015101">
    <property type="component" value="Unassembled WGS sequence"/>
</dbReference>
<dbReference type="CTD" id="20201137"/>
<dbReference type="HOGENOM" id="CLU_2199794_0_0_1"/>
<dbReference type="EMBL" id="KB097700">
    <property type="protein sequence ID" value="ESN91579.1"/>
    <property type="molecule type" value="Genomic_DNA"/>
</dbReference>
<dbReference type="KEGG" id="hro:HELRODRAFT_165632"/>
<reference evidence="3" key="1">
    <citation type="submission" date="2012-12" db="EMBL/GenBank/DDBJ databases">
        <authorList>
            <person name="Hellsten U."/>
            <person name="Grimwood J."/>
            <person name="Chapman J.A."/>
            <person name="Shapiro H."/>
            <person name="Aerts A."/>
            <person name="Otillar R.P."/>
            <person name="Terry A.Y."/>
            <person name="Boore J.L."/>
            <person name="Simakov O."/>
            <person name="Marletaz F."/>
            <person name="Cho S.-J."/>
            <person name="Edsinger-Gonzales E."/>
            <person name="Havlak P."/>
            <person name="Kuo D.-H."/>
            <person name="Larsson T."/>
            <person name="Lv J."/>
            <person name="Arendt D."/>
            <person name="Savage R."/>
            <person name="Osoegawa K."/>
            <person name="de Jong P."/>
            <person name="Lindberg D.R."/>
            <person name="Seaver E.C."/>
            <person name="Weisblat D.A."/>
            <person name="Putnam N.H."/>
            <person name="Grigoriev I.V."/>
            <person name="Rokhsar D.S."/>
        </authorList>
    </citation>
    <scope>NUCLEOTIDE SEQUENCE</scope>
</reference>
<dbReference type="InParanoid" id="T1EX37"/>
<protein>
    <submittedName>
        <fullName evidence="1 2">Uncharacterized protein</fullName>
    </submittedName>
</protein>
<gene>
    <name evidence="2" type="primary">20201137</name>
    <name evidence="1" type="ORF">HELRODRAFT_165632</name>
</gene>
<dbReference type="AlphaFoldDB" id="T1EX37"/>
<sequence length="108" mass="12513">MSIGQFAFMEEIYLSTTFMIQHKHPLMRIKAYIETCAKCGNDVAYSFFSGMYKKYRWKYDIKSSGNDAVISQMVFHVVIIDPLGKGRGKLAKELEKFSPFLKLKVWNA</sequence>
<organism evidence="2 3">
    <name type="scientific">Helobdella robusta</name>
    <name type="common">Californian leech</name>
    <dbReference type="NCBI Taxonomy" id="6412"/>
    <lineage>
        <taxon>Eukaryota</taxon>
        <taxon>Metazoa</taxon>
        <taxon>Spiralia</taxon>
        <taxon>Lophotrochozoa</taxon>
        <taxon>Annelida</taxon>
        <taxon>Clitellata</taxon>
        <taxon>Hirudinea</taxon>
        <taxon>Rhynchobdellida</taxon>
        <taxon>Glossiphoniidae</taxon>
        <taxon>Helobdella</taxon>
    </lineage>
</organism>
<accession>T1EX37</accession>